<dbReference type="RefSeq" id="WP_106663685.1">
    <property type="nucleotide sequence ID" value="NZ_PGGM01000003.1"/>
</dbReference>
<evidence type="ECO:0000313" key="3">
    <source>
        <dbReference type="Proteomes" id="UP000241764"/>
    </source>
</evidence>
<keyword evidence="3" id="KW-1185">Reference proteome</keyword>
<sequence length="80" mass="8547">MIRLSANAHIAVTVSAVNFSGTSVLMLNEQNDPSEHKASAVADALKVNGASVELRKLPVGHGPMDEDISETDGWTGRKFR</sequence>
<organism evidence="2 3">
    <name type="scientific">Phyllobacterium sophorae</name>
    <dbReference type="NCBI Taxonomy" id="1520277"/>
    <lineage>
        <taxon>Bacteria</taxon>
        <taxon>Pseudomonadati</taxon>
        <taxon>Pseudomonadota</taxon>
        <taxon>Alphaproteobacteria</taxon>
        <taxon>Hyphomicrobiales</taxon>
        <taxon>Phyllobacteriaceae</taxon>
        <taxon>Phyllobacterium</taxon>
    </lineage>
</organism>
<evidence type="ECO:0000313" key="2">
    <source>
        <dbReference type="EMBL" id="PSH65270.1"/>
    </source>
</evidence>
<gene>
    <name evidence="2" type="ORF">CU103_09700</name>
</gene>
<dbReference type="OrthoDB" id="9796570at2"/>
<feature type="region of interest" description="Disordered" evidence="1">
    <location>
        <begin position="57"/>
        <end position="80"/>
    </location>
</feature>
<dbReference type="EMBL" id="PGGM01000003">
    <property type="protein sequence ID" value="PSH65270.1"/>
    <property type="molecule type" value="Genomic_DNA"/>
</dbReference>
<evidence type="ECO:0008006" key="4">
    <source>
        <dbReference type="Google" id="ProtNLM"/>
    </source>
</evidence>
<accession>A0A2P7BFN9</accession>
<protein>
    <recommendedName>
        <fullName evidence="4">Phospholipase/carboxylesterase/thioesterase domain-containing protein</fullName>
    </recommendedName>
</protein>
<name>A0A2P7BFN9_9HYPH</name>
<dbReference type="Proteomes" id="UP000241764">
    <property type="component" value="Unassembled WGS sequence"/>
</dbReference>
<comment type="caution">
    <text evidence="2">The sequence shown here is derived from an EMBL/GenBank/DDBJ whole genome shotgun (WGS) entry which is preliminary data.</text>
</comment>
<dbReference type="AlphaFoldDB" id="A0A2P7BFN9"/>
<proteinExistence type="predicted"/>
<evidence type="ECO:0000256" key="1">
    <source>
        <dbReference type="SAM" id="MobiDB-lite"/>
    </source>
</evidence>
<reference evidence="3" key="1">
    <citation type="submission" date="2017-11" db="EMBL/GenBank/DDBJ databases">
        <authorList>
            <person name="Kuznetsova I."/>
            <person name="Sazanova A."/>
            <person name="Chirak E."/>
            <person name="Safronova V."/>
            <person name="Willems A."/>
        </authorList>
    </citation>
    <scope>NUCLEOTIDE SEQUENCE [LARGE SCALE GENOMIC DNA]</scope>
    <source>
        <strain evidence="3">CCBAU 03422</strain>
    </source>
</reference>